<comment type="caution">
    <text evidence="2">The sequence shown here is derived from an EMBL/GenBank/DDBJ whole genome shotgun (WGS) entry which is preliminary data.</text>
</comment>
<dbReference type="OrthoDB" id="8634103at2"/>
<dbReference type="GO" id="GO:0005737">
    <property type="term" value="C:cytoplasm"/>
    <property type="evidence" value="ECO:0007669"/>
    <property type="project" value="TreeGrafter"/>
</dbReference>
<dbReference type="PANTHER" id="PTHR43968:SF6">
    <property type="entry name" value="GLUTATHIONE S-TRANSFERASE OMEGA"/>
    <property type="match status" value="1"/>
</dbReference>
<organism evidence="2 3">
    <name type="scientific">Ferrimonas aestuarii</name>
    <dbReference type="NCBI Taxonomy" id="2569539"/>
    <lineage>
        <taxon>Bacteria</taxon>
        <taxon>Pseudomonadati</taxon>
        <taxon>Pseudomonadota</taxon>
        <taxon>Gammaproteobacteria</taxon>
        <taxon>Alteromonadales</taxon>
        <taxon>Ferrimonadaceae</taxon>
        <taxon>Ferrimonas</taxon>
    </lineage>
</organism>
<dbReference type="PROSITE" id="PS50404">
    <property type="entry name" value="GST_NTER"/>
    <property type="match status" value="1"/>
</dbReference>
<dbReference type="InterPro" id="IPR036249">
    <property type="entry name" value="Thioredoxin-like_sf"/>
</dbReference>
<accession>A0A4U1BN62</accession>
<dbReference type="PANTHER" id="PTHR43968">
    <property type="match status" value="1"/>
</dbReference>
<sequence>MKLYLNATSPFSRLAVVAAKLTENLPLSLTWVEPWENPDSLLAVNPLGQIPALELDEGAISESLAICQYFQMAGQEQRLSLPQSSQEFTQLGLAKGLMELSFRFVALSRFHPQAGTLHQRSLDGVSRAVVRLNQDWHQQPWPPQTSLSQLVLLVALDYLQLRLPEQHQQVTPELTSWCAEHPLQPALQHVSLEWLATQPAVIS</sequence>
<reference evidence="2 3" key="1">
    <citation type="submission" date="2019-04" db="EMBL/GenBank/DDBJ databases">
        <authorList>
            <person name="Hwang J.C."/>
        </authorList>
    </citation>
    <scope>NUCLEOTIDE SEQUENCE [LARGE SCALE GENOMIC DNA]</scope>
    <source>
        <strain evidence="2 3">IMCC35002</strain>
    </source>
</reference>
<dbReference type="GO" id="GO:0016740">
    <property type="term" value="F:transferase activity"/>
    <property type="evidence" value="ECO:0007669"/>
    <property type="project" value="UniProtKB-KW"/>
</dbReference>
<dbReference type="EMBL" id="SWCJ01000006">
    <property type="protein sequence ID" value="TKB54966.1"/>
    <property type="molecule type" value="Genomic_DNA"/>
</dbReference>
<evidence type="ECO:0000259" key="1">
    <source>
        <dbReference type="PROSITE" id="PS50404"/>
    </source>
</evidence>
<dbReference type="Proteomes" id="UP000305675">
    <property type="component" value="Unassembled WGS sequence"/>
</dbReference>
<protein>
    <submittedName>
        <fullName evidence="2">Glutathione S-transferase</fullName>
    </submittedName>
</protein>
<name>A0A4U1BN62_9GAMM</name>
<keyword evidence="2" id="KW-0808">Transferase</keyword>
<dbReference type="SUPFAM" id="SSF52833">
    <property type="entry name" value="Thioredoxin-like"/>
    <property type="match status" value="1"/>
</dbReference>
<dbReference type="Gene3D" id="3.40.30.10">
    <property type="entry name" value="Glutaredoxin"/>
    <property type="match status" value="1"/>
</dbReference>
<proteinExistence type="predicted"/>
<dbReference type="AlphaFoldDB" id="A0A4U1BN62"/>
<keyword evidence="3" id="KW-1185">Reference proteome</keyword>
<dbReference type="Pfam" id="PF13409">
    <property type="entry name" value="GST_N_2"/>
    <property type="match status" value="1"/>
</dbReference>
<gene>
    <name evidence="2" type="ORF">FCL42_10380</name>
</gene>
<dbReference type="RefSeq" id="WP_136863352.1">
    <property type="nucleotide sequence ID" value="NZ_SWCJ01000006.1"/>
</dbReference>
<dbReference type="InterPro" id="IPR050983">
    <property type="entry name" value="GST_Omega/HSP26"/>
</dbReference>
<evidence type="ECO:0000313" key="3">
    <source>
        <dbReference type="Proteomes" id="UP000305675"/>
    </source>
</evidence>
<dbReference type="InterPro" id="IPR004045">
    <property type="entry name" value="Glutathione_S-Trfase_N"/>
</dbReference>
<evidence type="ECO:0000313" key="2">
    <source>
        <dbReference type="EMBL" id="TKB54966.1"/>
    </source>
</evidence>
<dbReference type="Gene3D" id="1.20.1050.10">
    <property type="match status" value="1"/>
</dbReference>
<feature type="domain" description="GST N-terminal" evidence="1">
    <location>
        <begin position="1"/>
        <end position="78"/>
    </location>
</feature>